<keyword evidence="2" id="KW-1185">Reference proteome</keyword>
<evidence type="ECO:0000313" key="2">
    <source>
        <dbReference type="Proteomes" id="UP000614350"/>
    </source>
</evidence>
<proteinExistence type="predicted"/>
<organism evidence="1 2">
    <name type="scientific">Vespula vulgaris</name>
    <name type="common">Yellow jacket</name>
    <name type="synonym">Wasp</name>
    <dbReference type="NCBI Taxonomy" id="7454"/>
    <lineage>
        <taxon>Eukaryota</taxon>
        <taxon>Metazoa</taxon>
        <taxon>Ecdysozoa</taxon>
        <taxon>Arthropoda</taxon>
        <taxon>Hexapoda</taxon>
        <taxon>Insecta</taxon>
        <taxon>Pterygota</taxon>
        <taxon>Neoptera</taxon>
        <taxon>Endopterygota</taxon>
        <taxon>Hymenoptera</taxon>
        <taxon>Apocrita</taxon>
        <taxon>Aculeata</taxon>
        <taxon>Vespoidea</taxon>
        <taxon>Vespidae</taxon>
        <taxon>Vespinae</taxon>
        <taxon>Vespula</taxon>
    </lineage>
</organism>
<accession>A0A834JQ51</accession>
<sequence length="77" mass="8539">MAQDPNSSAFRSYHSGSLLFYSLDDEDDDEASRTVVSPPSEHPSVEYNIRPRIGFGLELSIVEPNGSEVLKRNPIDS</sequence>
<reference evidence="1" key="1">
    <citation type="journal article" date="2020" name="G3 (Bethesda)">
        <title>High-Quality Assemblies for Three Invasive Social Wasps from the &lt;i&gt;Vespula&lt;/i&gt; Genus.</title>
        <authorList>
            <person name="Harrop T.W.R."/>
            <person name="Guhlin J."/>
            <person name="McLaughlin G.M."/>
            <person name="Permina E."/>
            <person name="Stockwell P."/>
            <person name="Gilligan J."/>
            <person name="Le Lec M.F."/>
            <person name="Gruber M.A.M."/>
            <person name="Quinn O."/>
            <person name="Lovegrove M."/>
            <person name="Duncan E.J."/>
            <person name="Remnant E.J."/>
            <person name="Van Eeckhoven J."/>
            <person name="Graham B."/>
            <person name="Knapp R.A."/>
            <person name="Langford K.W."/>
            <person name="Kronenberg Z."/>
            <person name="Press M.O."/>
            <person name="Eacker S.M."/>
            <person name="Wilson-Rankin E.E."/>
            <person name="Purcell J."/>
            <person name="Lester P.J."/>
            <person name="Dearden P.K."/>
        </authorList>
    </citation>
    <scope>NUCLEOTIDE SEQUENCE</scope>
    <source>
        <strain evidence="1">Marl-1</strain>
    </source>
</reference>
<comment type="caution">
    <text evidence="1">The sequence shown here is derived from an EMBL/GenBank/DDBJ whole genome shotgun (WGS) entry which is preliminary data.</text>
</comment>
<gene>
    <name evidence="1" type="ORF">HZH66_009364</name>
</gene>
<dbReference type="Proteomes" id="UP000614350">
    <property type="component" value="Unassembled WGS sequence"/>
</dbReference>
<protein>
    <submittedName>
        <fullName evidence="1">Uncharacterized protein</fullName>
    </submittedName>
</protein>
<name>A0A834JQ51_VESVU</name>
<dbReference type="AlphaFoldDB" id="A0A834JQ51"/>
<dbReference type="EMBL" id="JACSEA010000010">
    <property type="protein sequence ID" value="KAF7390884.1"/>
    <property type="molecule type" value="Genomic_DNA"/>
</dbReference>
<evidence type="ECO:0000313" key="1">
    <source>
        <dbReference type="EMBL" id="KAF7390884.1"/>
    </source>
</evidence>